<evidence type="ECO:0000313" key="7">
    <source>
        <dbReference type="Proteomes" id="UP001203297"/>
    </source>
</evidence>
<evidence type="ECO:0000256" key="2">
    <source>
        <dbReference type="ARBA" id="ARBA00022703"/>
    </source>
</evidence>
<dbReference type="InterPro" id="IPR011600">
    <property type="entry name" value="Pept_C14_caspase"/>
</dbReference>
<dbReference type="SUPFAM" id="SSF52129">
    <property type="entry name" value="Caspase-like"/>
    <property type="match status" value="1"/>
</dbReference>
<keyword evidence="2" id="KW-0053">Apoptosis</keyword>
<dbReference type="GO" id="GO:0004197">
    <property type="term" value="F:cysteine-type endopeptidase activity"/>
    <property type="evidence" value="ECO:0007669"/>
    <property type="project" value="InterPro"/>
</dbReference>
<gene>
    <name evidence="6" type="ORF">B0F90DRAFT_1820259</name>
</gene>
<dbReference type="Proteomes" id="UP001203297">
    <property type="component" value="Unassembled WGS sequence"/>
</dbReference>
<keyword evidence="3" id="KW-0645">Protease</keyword>
<keyword evidence="3" id="KW-0378">Hydrolase</keyword>
<proteinExistence type="inferred from homology"/>
<evidence type="ECO:0000313" key="6">
    <source>
        <dbReference type="EMBL" id="KAI0295815.1"/>
    </source>
</evidence>
<dbReference type="Pfam" id="PF00656">
    <property type="entry name" value="Peptidase_C14"/>
    <property type="match status" value="1"/>
</dbReference>
<feature type="region of interest" description="Disordered" evidence="4">
    <location>
        <begin position="697"/>
        <end position="750"/>
    </location>
</feature>
<dbReference type="GO" id="GO:0006915">
    <property type="term" value="P:apoptotic process"/>
    <property type="evidence" value="ECO:0007669"/>
    <property type="project" value="UniProtKB-KW"/>
</dbReference>
<dbReference type="PANTHER" id="PTHR48104">
    <property type="entry name" value="METACASPASE-4"/>
    <property type="match status" value="1"/>
</dbReference>
<dbReference type="InterPro" id="IPR029030">
    <property type="entry name" value="Caspase-like_dom_sf"/>
</dbReference>
<organism evidence="6 7">
    <name type="scientific">Multifurca ochricompacta</name>
    <dbReference type="NCBI Taxonomy" id="376703"/>
    <lineage>
        <taxon>Eukaryota</taxon>
        <taxon>Fungi</taxon>
        <taxon>Dikarya</taxon>
        <taxon>Basidiomycota</taxon>
        <taxon>Agaricomycotina</taxon>
        <taxon>Agaricomycetes</taxon>
        <taxon>Russulales</taxon>
        <taxon>Russulaceae</taxon>
        <taxon>Multifurca</taxon>
    </lineage>
</organism>
<dbReference type="InterPro" id="IPR050452">
    <property type="entry name" value="Metacaspase"/>
</dbReference>
<evidence type="ECO:0000259" key="5">
    <source>
        <dbReference type="Pfam" id="PF00656"/>
    </source>
</evidence>
<keyword evidence="7" id="KW-1185">Reference proteome</keyword>
<evidence type="ECO:0000256" key="1">
    <source>
        <dbReference type="ARBA" id="ARBA00009005"/>
    </source>
</evidence>
<dbReference type="GO" id="GO:0005737">
    <property type="term" value="C:cytoplasm"/>
    <property type="evidence" value="ECO:0007669"/>
    <property type="project" value="TreeGrafter"/>
</dbReference>
<dbReference type="EMBL" id="WTXG01000054">
    <property type="protein sequence ID" value="KAI0295815.1"/>
    <property type="molecule type" value="Genomic_DNA"/>
</dbReference>
<reference evidence="6" key="1">
    <citation type="journal article" date="2022" name="New Phytol.">
        <title>Evolutionary transition to the ectomycorrhizal habit in the genomes of a hyperdiverse lineage of mushroom-forming fungi.</title>
        <authorList>
            <person name="Looney B."/>
            <person name="Miyauchi S."/>
            <person name="Morin E."/>
            <person name="Drula E."/>
            <person name="Courty P.E."/>
            <person name="Kohler A."/>
            <person name="Kuo A."/>
            <person name="LaButti K."/>
            <person name="Pangilinan J."/>
            <person name="Lipzen A."/>
            <person name="Riley R."/>
            <person name="Andreopoulos W."/>
            <person name="He G."/>
            <person name="Johnson J."/>
            <person name="Nolan M."/>
            <person name="Tritt A."/>
            <person name="Barry K.W."/>
            <person name="Grigoriev I.V."/>
            <person name="Nagy L.G."/>
            <person name="Hibbett D."/>
            <person name="Henrissat B."/>
            <person name="Matheny P.B."/>
            <person name="Labbe J."/>
            <person name="Martin F.M."/>
        </authorList>
    </citation>
    <scope>NUCLEOTIDE SEQUENCE</scope>
    <source>
        <strain evidence="6">BPL690</strain>
    </source>
</reference>
<evidence type="ECO:0000256" key="3">
    <source>
        <dbReference type="ARBA" id="ARBA00022807"/>
    </source>
</evidence>
<comment type="similarity">
    <text evidence="1">Belongs to the peptidase C14B family.</text>
</comment>
<comment type="caution">
    <text evidence="6">The sequence shown here is derived from an EMBL/GenBank/DDBJ whole genome shotgun (WGS) entry which is preliminary data.</text>
</comment>
<dbReference type="PANTHER" id="PTHR48104:SF30">
    <property type="entry name" value="METACASPASE-1"/>
    <property type="match status" value="1"/>
</dbReference>
<dbReference type="GO" id="GO:0006508">
    <property type="term" value="P:proteolysis"/>
    <property type="evidence" value="ECO:0007669"/>
    <property type="project" value="InterPro"/>
</dbReference>
<sequence>MVFYIDQLPTILVENTRPVTLAQVTRSSFNARLYCSEFTSQYHQSAKMASSVFALIIGIDQYKSSKIWNLSSCVDDALRMKRWLMNDLHVPRDHIRMLLDSKATKSAIEDAFMSHLVNNPSIQHGDSIIIYFAGHGSNTIAPDGWQNSNPLHVEMLCPYDHGTRARGGRIAGLTDWSIQAMISELSEAKGDNITLILDCCFSPTRNRMRTNTRWTPSGIKVASDDLYAGLWRGALVRKLSSEGHGFYKKTINSHVTILACNQGERAVEDKEGGRFTMALLEANNAKAFHRTSYDQLLRDLTIHGGDQHPVCIGSNKDRILFGGIPFTPDSRYVPAIYIDQNVRIAAGAIHGVVEGTEFSMHEHNIHGSVNPILATLQVSVVYPTWCLSKIKTQTRTPIKEGWARVSRWNNRTPFNVHLKRTCLSLQRWWKLRQKLSVQSESESTIGGCCIMRVAKAKQAHISVQSHSHCLSIHRHDGLISNNCPQIVQVETRRSVDDVKAIDAAASFHHHLHRRNSKVPLHQRVAMGLHRLNSESWSPVEENLLEEGKVILTHDDNTIYSISLKNGSDVDLWPYLFWMDATGYAIRPVYLPDPTASPPLPRGSKMTIGTGNVGSEALAFSLNDGEPYNSGFLKLFLSTEYAPMGLVEQGSTACVPLPTEPPSLMSAAPTEKPEMSPKELWDTMMACVTVAPRVEFEPREEDPFRSAPRLVAPVENPESGQSGPAPSIRTEEEVNAPTATRLCCSALPSRT</sequence>
<dbReference type="Gene3D" id="3.40.50.1460">
    <property type="match status" value="1"/>
</dbReference>
<accession>A0AAD4QJX1</accession>
<dbReference type="AlphaFoldDB" id="A0AAD4QJX1"/>
<protein>
    <recommendedName>
        <fullName evidence="5">Peptidase C14 caspase domain-containing protein</fullName>
    </recommendedName>
</protein>
<keyword evidence="3" id="KW-0788">Thiol protease</keyword>
<evidence type="ECO:0000256" key="4">
    <source>
        <dbReference type="SAM" id="MobiDB-lite"/>
    </source>
</evidence>
<feature type="domain" description="Peptidase C14 caspase" evidence="5">
    <location>
        <begin position="53"/>
        <end position="299"/>
    </location>
</feature>
<name>A0AAD4QJX1_9AGAM</name>